<sequence length="401" mass="44016">MSFDADVIVVGGGLAGLSASLTAVREGLSVLVLERGEFSGAKNVSGGRMYVHALRQLVDISEAPLERPITKETYLIKCSNRAISFSFSDPESRNSYSVLRAKFDPWLAKKAEEEGVIISYNTLVLGAEREDGGMTVRTNRGDLRAPLVIEADGVTAGISRSLGLRKLEPHSLMLGVKEVVKLEGPPEEGEARVLVGFVGELLGGAFMYTNEDTLSLGATVKINSLQEGNKMARDLVEEIRESLGVTGEVLEYSAHLIPYYGYDKLPPLHAPNLLVTGDAAGLLINDGFVIRGMDLAIGSGMIAGKAAKRILSEGKPQDTSVYERMLRESFVLKDMYTARRAFTLMNEERLFRRYPELLCDVLARMFKVEGERKRLLEVVQEEASKRGLTLTKLVRDLVKVM</sequence>
<dbReference type="SUPFAM" id="SSF54373">
    <property type="entry name" value="FAD-linked reductases, C-terminal domain"/>
    <property type="match status" value="1"/>
</dbReference>
<dbReference type="InterPro" id="IPR039651">
    <property type="entry name" value="FixC-like"/>
</dbReference>
<keyword evidence="4" id="KW-0560">Oxidoreductase</keyword>
<dbReference type="eggNOG" id="arCOG00570">
    <property type="taxonomic scope" value="Archaea"/>
</dbReference>
<protein>
    <submittedName>
        <fullName evidence="6">Flavin-dependent dehydrogenase</fullName>
    </submittedName>
</protein>
<evidence type="ECO:0000313" key="6">
    <source>
        <dbReference type="EMBL" id="EHP69101.1"/>
    </source>
</evidence>
<evidence type="ECO:0000256" key="2">
    <source>
        <dbReference type="ARBA" id="ARBA00022630"/>
    </source>
</evidence>
<dbReference type="OrthoDB" id="7950at2157"/>
<evidence type="ECO:0000259" key="5">
    <source>
        <dbReference type="Pfam" id="PF26311"/>
    </source>
</evidence>
<keyword evidence="2" id="KW-0285">Flavoprotein</keyword>
<dbReference type="Proteomes" id="UP000003980">
    <property type="component" value="Unassembled WGS sequence"/>
</dbReference>
<keyword evidence="7" id="KW-1185">Reference proteome</keyword>
<comment type="cofactor">
    <cofactor evidence="1">
        <name>FAD</name>
        <dbReference type="ChEBI" id="CHEBI:57692"/>
    </cofactor>
</comment>
<dbReference type="AlphaFoldDB" id="H2C5M4"/>
<accession>H2C5M4</accession>
<keyword evidence="3" id="KW-0274">FAD</keyword>
<reference evidence="6 7" key="1">
    <citation type="submission" date="2012-01" db="EMBL/GenBank/DDBJ databases">
        <title>Improved High-Quality Draft sequence of Metallosphaera yellowstonensis MK1.</title>
        <authorList>
            <consortium name="US DOE Joint Genome Institute"/>
            <person name="Lucas S."/>
            <person name="Han J."/>
            <person name="Cheng J.-F."/>
            <person name="Goodwin L."/>
            <person name="Pitluck S."/>
            <person name="Peters L."/>
            <person name="Teshima H."/>
            <person name="Detter J.C."/>
            <person name="Han C."/>
            <person name="Tapia R."/>
            <person name="Land M."/>
            <person name="Hauser L."/>
            <person name="Kyrpides N."/>
            <person name="Kozubal M."/>
            <person name="Macur R.E."/>
            <person name="Jay Z."/>
            <person name="Inskeep W."/>
            <person name="Woyke T."/>
        </authorList>
    </citation>
    <scope>NUCLEOTIDE SEQUENCE [LARGE SCALE GENOMIC DNA]</scope>
    <source>
        <strain evidence="6 7">MK1</strain>
    </source>
</reference>
<dbReference type="EMBL" id="JH597768">
    <property type="protein sequence ID" value="EHP69101.1"/>
    <property type="molecule type" value="Genomic_DNA"/>
</dbReference>
<name>H2C5M4_9CREN</name>
<feature type="domain" description="FixC-like C-terminal" evidence="5">
    <location>
        <begin position="345"/>
        <end position="400"/>
    </location>
</feature>
<dbReference type="STRING" id="671065.MetMK1DRAFT_00018470"/>
<dbReference type="PRINTS" id="PR00469">
    <property type="entry name" value="PNDRDTASEII"/>
</dbReference>
<evidence type="ECO:0000256" key="3">
    <source>
        <dbReference type="ARBA" id="ARBA00022827"/>
    </source>
</evidence>
<dbReference type="RefSeq" id="WP_009072780.1">
    <property type="nucleotide sequence ID" value="NZ_JH597768.1"/>
</dbReference>
<dbReference type="PANTHER" id="PTHR43624:SF2">
    <property type="entry name" value="ELECTRON TRANSFER FLAVOPROTEIN-QUINONE OXIDOREDUCTASE YDIS-RELATED"/>
    <property type="match status" value="1"/>
</dbReference>
<organism evidence="6 7">
    <name type="scientific">Metallosphaera yellowstonensis MK1</name>
    <dbReference type="NCBI Taxonomy" id="671065"/>
    <lineage>
        <taxon>Archaea</taxon>
        <taxon>Thermoproteota</taxon>
        <taxon>Thermoprotei</taxon>
        <taxon>Sulfolobales</taxon>
        <taxon>Sulfolobaceae</taxon>
        <taxon>Metallosphaera</taxon>
    </lineage>
</organism>
<dbReference type="PANTHER" id="PTHR43624">
    <property type="entry name" value="ELECTRON TRANSFER FLAVOPROTEIN-QUINONE OXIDOREDUCTASE YDIS-RELATED"/>
    <property type="match status" value="1"/>
</dbReference>
<dbReference type="SUPFAM" id="SSF51905">
    <property type="entry name" value="FAD/NAD(P)-binding domain"/>
    <property type="match status" value="1"/>
</dbReference>
<dbReference type="Pfam" id="PF12831">
    <property type="entry name" value="FAD_oxidored"/>
    <property type="match status" value="1"/>
</dbReference>
<dbReference type="Pfam" id="PF26311">
    <property type="entry name" value="ETF-QO_FixC_C"/>
    <property type="match status" value="1"/>
</dbReference>
<evidence type="ECO:0000256" key="1">
    <source>
        <dbReference type="ARBA" id="ARBA00001974"/>
    </source>
</evidence>
<dbReference type="GO" id="GO:0016491">
    <property type="term" value="F:oxidoreductase activity"/>
    <property type="evidence" value="ECO:0007669"/>
    <property type="project" value="UniProtKB-KW"/>
</dbReference>
<evidence type="ECO:0000256" key="4">
    <source>
        <dbReference type="ARBA" id="ARBA00023002"/>
    </source>
</evidence>
<gene>
    <name evidence="6" type="ORF">MetMK1DRAFT_00018470</name>
</gene>
<dbReference type="HOGENOM" id="CLU_050977_0_0_2"/>
<dbReference type="InterPro" id="IPR036188">
    <property type="entry name" value="FAD/NAD-bd_sf"/>
</dbReference>
<proteinExistence type="predicted"/>
<dbReference type="Gene3D" id="3.50.50.60">
    <property type="entry name" value="FAD/NAD(P)-binding domain"/>
    <property type="match status" value="1"/>
</dbReference>
<evidence type="ECO:0000313" key="7">
    <source>
        <dbReference type="Proteomes" id="UP000003980"/>
    </source>
</evidence>
<dbReference type="InterPro" id="IPR059103">
    <property type="entry name" value="FixC-like_C"/>
</dbReference>